<sequence length="261" mass="29498">EERRSKWDEDGYLSIDHVLSEDDLIKLRSRFDDISKQGEHLTESTDRIKMTTFESLSDPSAIQGNAVQIIAEPHELCSEVMDLARDPRILDLVEIALGPNIQLYYSMVFMKPPKKGNNAPWHQDFAFYAHTRADLIHIQIYVDDSTIENGCLRIAPGSQKLGLFNHFKDGVYTGELQGDTSQYDEQEVILPMKAGGVVMWHTMTLHRSYPNKSTKQRRALVLAFKNPEARLMGGAWNTLAEVRPVGLMVRGQDPTGQLLSA</sequence>
<dbReference type="SUPFAM" id="SSF51197">
    <property type="entry name" value="Clavaminate synthase-like"/>
    <property type="match status" value="1"/>
</dbReference>
<dbReference type="PANTHER" id="PTHR20883:SF48">
    <property type="entry name" value="ECTOINE DIOXYGENASE"/>
    <property type="match status" value="1"/>
</dbReference>
<dbReference type="PANTHER" id="PTHR20883">
    <property type="entry name" value="PHYTANOYL-COA DIOXYGENASE DOMAIN CONTAINING 1"/>
    <property type="match status" value="1"/>
</dbReference>
<gene>
    <name evidence="1" type="ORF">METZ01_LOCUS318656</name>
</gene>
<dbReference type="InterPro" id="IPR008775">
    <property type="entry name" value="Phytyl_CoA_dOase-like"/>
</dbReference>
<feature type="non-terminal residue" evidence="1">
    <location>
        <position position="1"/>
    </location>
</feature>
<dbReference type="Gene3D" id="2.60.120.620">
    <property type="entry name" value="q2cbj1_9rhob like domain"/>
    <property type="match status" value="1"/>
</dbReference>
<dbReference type="GO" id="GO:0046872">
    <property type="term" value="F:metal ion binding"/>
    <property type="evidence" value="ECO:0007669"/>
    <property type="project" value="UniProtKB-ARBA"/>
</dbReference>
<dbReference type="GO" id="GO:0016491">
    <property type="term" value="F:oxidoreductase activity"/>
    <property type="evidence" value="ECO:0007669"/>
    <property type="project" value="UniProtKB-ARBA"/>
</dbReference>
<accession>A0A382P1H5</accession>
<dbReference type="EMBL" id="UINC01103428">
    <property type="protein sequence ID" value="SVC65802.1"/>
    <property type="molecule type" value="Genomic_DNA"/>
</dbReference>
<name>A0A382P1H5_9ZZZZ</name>
<evidence type="ECO:0008006" key="2">
    <source>
        <dbReference type="Google" id="ProtNLM"/>
    </source>
</evidence>
<organism evidence="1">
    <name type="scientific">marine metagenome</name>
    <dbReference type="NCBI Taxonomy" id="408172"/>
    <lineage>
        <taxon>unclassified sequences</taxon>
        <taxon>metagenomes</taxon>
        <taxon>ecological metagenomes</taxon>
    </lineage>
</organism>
<proteinExistence type="predicted"/>
<protein>
    <recommendedName>
        <fullName evidence="2">Fe2OG dioxygenase domain-containing protein</fullName>
    </recommendedName>
</protein>
<dbReference type="Pfam" id="PF05721">
    <property type="entry name" value="PhyH"/>
    <property type="match status" value="1"/>
</dbReference>
<reference evidence="1" key="1">
    <citation type="submission" date="2018-05" db="EMBL/GenBank/DDBJ databases">
        <authorList>
            <person name="Lanie J.A."/>
            <person name="Ng W.-L."/>
            <person name="Kazmierczak K.M."/>
            <person name="Andrzejewski T.M."/>
            <person name="Davidsen T.M."/>
            <person name="Wayne K.J."/>
            <person name="Tettelin H."/>
            <person name="Glass J.I."/>
            <person name="Rusch D."/>
            <person name="Podicherti R."/>
            <person name="Tsui H.-C.T."/>
            <person name="Winkler M.E."/>
        </authorList>
    </citation>
    <scope>NUCLEOTIDE SEQUENCE</scope>
</reference>
<dbReference type="AlphaFoldDB" id="A0A382P1H5"/>
<evidence type="ECO:0000313" key="1">
    <source>
        <dbReference type="EMBL" id="SVC65802.1"/>
    </source>
</evidence>